<dbReference type="RefSeq" id="WP_012631803.1">
    <property type="nucleotide sequence ID" value="NC_011891.1"/>
</dbReference>
<dbReference type="Pfam" id="PF13453">
    <property type="entry name" value="Zn_ribbon_TFIIB"/>
    <property type="match status" value="2"/>
</dbReference>
<dbReference type="InterPro" id="IPR027392">
    <property type="entry name" value="TF_Znf"/>
</dbReference>
<feature type="domain" description="Transcription factor zinc-finger" evidence="1">
    <location>
        <begin position="2"/>
        <end position="41"/>
    </location>
</feature>
<organism evidence="2 3">
    <name type="scientific">Anaeromyxobacter dehalogenans (strain ATCC BAA-258 / DSM 21875 / 2CP-1)</name>
    <dbReference type="NCBI Taxonomy" id="455488"/>
    <lineage>
        <taxon>Bacteria</taxon>
        <taxon>Pseudomonadati</taxon>
        <taxon>Myxococcota</taxon>
        <taxon>Myxococcia</taxon>
        <taxon>Myxococcales</taxon>
        <taxon>Cystobacterineae</taxon>
        <taxon>Anaeromyxobacteraceae</taxon>
        <taxon>Anaeromyxobacter</taxon>
    </lineage>
</organism>
<evidence type="ECO:0000259" key="1">
    <source>
        <dbReference type="Pfam" id="PF13453"/>
    </source>
</evidence>
<name>B8JAT8_ANAD2</name>
<sequence length="127" mass="13436">MDCPRCSVELNEIAHEDSAVQRCAECGGIWVGDAADLNKVLLHANLPALSALGGYVNADEISGMCPACNVDLVVVEGGEKRALAYDTCESCGGIWVDGTEDEPAAELDWKGATSQIVAFFKAFAKKK</sequence>
<keyword evidence="3" id="KW-1185">Reference proteome</keyword>
<dbReference type="HOGENOM" id="CLU_154390_0_0_7"/>
<feature type="domain" description="Transcription factor zinc-finger" evidence="1">
    <location>
        <begin position="64"/>
        <end position="100"/>
    </location>
</feature>
<evidence type="ECO:0000313" key="3">
    <source>
        <dbReference type="Proteomes" id="UP000007089"/>
    </source>
</evidence>
<dbReference type="KEGG" id="acp:A2cp1_0392"/>
<dbReference type="Proteomes" id="UP000007089">
    <property type="component" value="Chromosome"/>
</dbReference>
<accession>B8JAT8</accession>
<protein>
    <recommendedName>
        <fullName evidence="1">Transcription factor zinc-finger domain-containing protein</fullName>
    </recommendedName>
</protein>
<dbReference type="EMBL" id="CP001359">
    <property type="protein sequence ID" value="ACL63749.1"/>
    <property type="molecule type" value="Genomic_DNA"/>
</dbReference>
<proteinExistence type="predicted"/>
<reference evidence="2" key="1">
    <citation type="submission" date="2009-01" db="EMBL/GenBank/DDBJ databases">
        <title>Complete sequence of Anaeromyxobacter dehalogenans 2CP-1.</title>
        <authorList>
            <consortium name="US DOE Joint Genome Institute"/>
            <person name="Lucas S."/>
            <person name="Copeland A."/>
            <person name="Lapidus A."/>
            <person name="Glavina del Rio T."/>
            <person name="Dalin E."/>
            <person name="Tice H."/>
            <person name="Bruce D."/>
            <person name="Goodwin L."/>
            <person name="Pitluck S."/>
            <person name="Saunders E."/>
            <person name="Brettin T."/>
            <person name="Detter J.C."/>
            <person name="Han C."/>
            <person name="Larimer F."/>
            <person name="Land M."/>
            <person name="Hauser L."/>
            <person name="Kyrpides N."/>
            <person name="Ovchinnikova G."/>
            <person name="Beliaev A.S."/>
            <person name="Richardson P."/>
        </authorList>
    </citation>
    <scope>NUCLEOTIDE SEQUENCE</scope>
    <source>
        <strain evidence="2">2CP-1</strain>
    </source>
</reference>
<dbReference type="AlphaFoldDB" id="B8JAT8"/>
<evidence type="ECO:0000313" key="2">
    <source>
        <dbReference type="EMBL" id="ACL63749.1"/>
    </source>
</evidence>
<gene>
    <name evidence="2" type="ordered locus">A2cp1_0392</name>
</gene>